<organism evidence="1 2">
    <name type="scientific">Brevibacillus thermoruber</name>
    <dbReference type="NCBI Taxonomy" id="33942"/>
    <lineage>
        <taxon>Bacteria</taxon>
        <taxon>Bacillati</taxon>
        <taxon>Bacillota</taxon>
        <taxon>Bacilli</taxon>
        <taxon>Bacillales</taxon>
        <taxon>Paenibacillaceae</taxon>
        <taxon>Brevibacillus</taxon>
    </lineage>
</organism>
<reference evidence="1" key="1">
    <citation type="submission" date="2022-12" db="EMBL/GenBank/DDBJ databases">
        <title>Draft genome sequence of the thermophilic strain Brevibacillus thermoruber HT42, isolated from Los Humeros, Puebla, Mexico, with biotechnological potential.</title>
        <authorList>
            <person name="Lara Sanchez J."/>
            <person name="Solis Palacios R."/>
            <person name="Bustos Baena A.S."/>
            <person name="Ruz Baez A.E."/>
            <person name="Espinosa Luna G."/>
            <person name="Oliart Ros R.M."/>
        </authorList>
    </citation>
    <scope>NUCLEOTIDE SEQUENCE</scope>
    <source>
        <strain evidence="1">HT42</strain>
    </source>
</reference>
<dbReference type="InterPro" id="IPR020139">
    <property type="entry name" value="DUF2642"/>
</dbReference>
<comment type="caution">
    <text evidence="1">The sequence shown here is derived from an EMBL/GenBank/DDBJ whole genome shotgun (WGS) entry which is preliminary data.</text>
</comment>
<accession>A0A9X3Z1U9</accession>
<proteinExistence type="predicted"/>
<gene>
    <name evidence="1" type="ORF">O3V59_01815</name>
</gene>
<evidence type="ECO:0000313" key="2">
    <source>
        <dbReference type="Proteomes" id="UP001151071"/>
    </source>
</evidence>
<evidence type="ECO:0000313" key="1">
    <source>
        <dbReference type="EMBL" id="MDA5107087.1"/>
    </source>
</evidence>
<dbReference type="Pfam" id="PF10842">
    <property type="entry name" value="DUF2642"/>
    <property type="match status" value="1"/>
</dbReference>
<dbReference type="Proteomes" id="UP001151071">
    <property type="component" value="Unassembled WGS sequence"/>
</dbReference>
<dbReference type="AlphaFoldDB" id="A0A9X3Z1U9"/>
<protein>
    <submittedName>
        <fullName evidence="1">YuzF family protein</fullName>
    </submittedName>
</protein>
<sequence length="65" mass="7485">MLNFVAPYLYQTLQSVVGRQVAVQTAKGSVRDVLRHVMPDHVFVQVHNTPFFIRTQQIVWVMPSC</sequence>
<keyword evidence="2" id="KW-1185">Reference proteome</keyword>
<dbReference type="EMBL" id="JAPYYP010000002">
    <property type="protein sequence ID" value="MDA5107087.1"/>
    <property type="molecule type" value="Genomic_DNA"/>
</dbReference>
<name>A0A9X3Z1U9_9BACL</name>